<evidence type="ECO:0000313" key="8">
    <source>
        <dbReference type="EMBL" id="MFI7586298.1"/>
    </source>
</evidence>
<dbReference type="PANTHER" id="PTHR43133">
    <property type="entry name" value="RNA POLYMERASE ECF-TYPE SIGMA FACTO"/>
    <property type="match status" value="1"/>
</dbReference>
<name>A0ABW8AJY1_9ACTN</name>
<dbReference type="Gene3D" id="1.10.10.10">
    <property type="entry name" value="Winged helix-like DNA-binding domain superfamily/Winged helix DNA-binding domain"/>
    <property type="match status" value="1"/>
</dbReference>
<accession>A0ABW8AJY1</accession>
<evidence type="ECO:0000256" key="4">
    <source>
        <dbReference type="ARBA" id="ARBA00023125"/>
    </source>
</evidence>
<dbReference type="Pfam" id="PF04545">
    <property type="entry name" value="Sigma70_r4"/>
    <property type="match status" value="1"/>
</dbReference>
<evidence type="ECO:0000313" key="9">
    <source>
        <dbReference type="Proteomes" id="UP001612915"/>
    </source>
</evidence>
<dbReference type="InterPro" id="IPR013325">
    <property type="entry name" value="RNA_pol_sigma_r2"/>
</dbReference>
<proteinExistence type="inferred from homology"/>
<dbReference type="Proteomes" id="UP001612915">
    <property type="component" value="Unassembled WGS sequence"/>
</dbReference>
<reference evidence="8 9" key="1">
    <citation type="submission" date="2024-10" db="EMBL/GenBank/DDBJ databases">
        <title>The Natural Products Discovery Center: Release of the First 8490 Sequenced Strains for Exploring Actinobacteria Biosynthetic Diversity.</title>
        <authorList>
            <person name="Kalkreuter E."/>
            <person name="Kautsar S.A."/>
            <person name="Yang D."/>
            <person name="Bader C.D."/>
            <person name="Teijaro C.N."/>
            <person name="Fluegel L."/>
            <person name="Davis C.M."/>
            <person name="Simpson J.R."/>
            <person name="Lauterbach L."/>
            <person name="Steele A.D."/>
            <person name="Gui C."/>
            <person name="Meng S."/>
            <person name="Li G."/>
            <person name="Viehrig K."/>
            <person name="Ye F."/>
            <person name="Su P."/>
            <person name="Kiefer A.F."/>
            <person name="Nichols A."/>
            <person name="Cepeda A.J."/>
            <person name="Yan W."/>
            <person name="Fan B."/>
            <person name="Jiang Y."/>
            <person name="Adhikari A."/>
            <person name="Zheng C.-J."/>
            <person name="Schuster L."/>
            <person name="Cowan T.M."/>
            <person name="Smanski M.J."/>
            <person name="Chevrette M.G."/>
            <person name="De Carvalho L.P.S."/>
            <person name="Shen B."/>
        </authorList>
    </citation>
    <scope>NUCLEOTIDE SEQUENCE [LARGE SCALE GENOMIC DNA]</scope>
    <source>
        <strain evidence="8 9">NPDC049639</strain>
    </source>
</reference>
<feature type="domain" description="RNA polymerase sigma-70 region 4" evidence="7">
    <location>
        <begin position="114"/>
        <end position="163"/>
    </location>
</feature>
<dbReference type="NCBIfam" id="TIGR02937">
    <property type="entry name" value="sigma70-ECF"/>
    <property type="match status" value="1"/>
</dbReference>
<dbReference type="InterPro" id="IPR014284">
    <property type="entry name" value="RNA_pol_sigma-70_dom"/>
</dbReference>
<protein>
    <submittedName>
        <fullName evidence="8">SigE family RNA polymerase sigma factor</fullName>
    </submittedName>
</protein>
<evidence type="ECO:0000256" key="2">
    <source>
        <dbReference type="ARBA" id="ARBA00023015"/>
    </source>
</evidence>
<comment type="similarity">
    <text evidence="1">Belongs to the sigma-70 factor family. ECF subfamily.</text>
</comment>
<keyword evidence="5" id="KW-0804">Transcription</keyword>
<evidence type="ECO:0000256" key="5">
    <source>
        <dbReference type="ARBA" id="ARBA00023163"/>
    </source>
</evidence>
<keyword evidence="3" id="KW-0731">Sigma factor</keyword>
<keyword evidence="4" id="KW-0238">DNA-binding</keyword>
<sequence length="178" mass="19646">MNTTGTSPDLAQFVAARGRALLQLAWLLTADVPAAQDLVQEALARAVPRWADIEPGRHEAYVRTTIRSVWVDGFRRRAARVRLDLVDELPERRGTAGSDGGLEGTAVRLSLRAALARLTPRQRTVLVLRFFEDLTEAQTAQAMSCSVSTVKSQTRHALHRLRELAPELETLLLEGEVA</sequence>
<dbReference type="InterPro" id="IPR013324">
    <property type="entry name" value="RNA_pol_sigma_r3/r4-like"/>
</dbReference>
<gene>
    <name evidence="8" type="ORF">ACIB24_04420</name>
</gene>
<dbReference type="CDD" id="cd06171">
    <property type="entry name" value="Sigma70_r4"/>
    <property type="match status" value="1"/>
</dbReference>
<organism evidence="8 9">
    <name type="scientific">Spongisporangium articulatum</name>
    <dbReference type="NCBI Taxonomy" id="3362603"/>
    <lineage>
        <taxon>Bacteria</taxon>
        <taxon>Bacillati</taxon>
        <taxon>Actinomycetota</taxon>
        <taxon>Actinomycetes</taxon>
        <taxon>Kineosporiales</taxon>
        <taxon>Kineosporiaceae</taxon>
        <taxon>Spongisporangium</taxon>
    </lineage>
</organism>
<dbReference type="InterPro" id="IPR039425">
    <property type="entry name" value="RNA_pol_sigma-70-like"/>
</dbReference>
<dbReference type="InterPro" id="IPR036388">
    <property type="entry name" value="WH-like_DNA-bd_sf"/>
</dbReference>
<keyword evidence="2" id="KW-0805">Transcription regulation</keyword>
<evidence type="ECO:0000259" key="7">
    <source>
        <dbReference type="Pfam" id="PF04545"/>
    </source>
</evidence>
<dbReference type="InterPro" id="IPR007630">
    <property type="entry name" value="RNA_pol_sigma70_r4"/>
</dbReference>
<evidence type="ECO:0000259" key="6">
    <source>
        <dbReference type="Pfam" id="PF04542"/>
    </source>
</evidence>
<keyword evidence="9" id="KW-1185">Reference proteome</keyword>
<dbReference type="SUPFAM" id="SSF88659">
    <property type="entry name" value="Sigma3 and sigma4 domains of RNA polymerase sigma factors"/>
    <property type="match status" value="1"/>
</dbReference>
<dbReference type="InterPro" id="IPR007627">
    <property type="entry name" value="RNA_pol_sigma70_r2"/>
</dbReference>
<dbReference type="Gene3D" id="1.10.1740.10">
    <property type="match status" value="1"/>
</dbReference>
<dbReference type="RefSeq" id="WP_398275697.1">
    <property type="nucleotide sequence ID" value="NZ_JBITLV010000001.1"/>
</dbReference>
<feature type="domain" description="RNA polymerase sigma-70 region 2" evidence="6">
    <location>
        <begin position="14"/>
        <end position="78"/>
    </location>
</feature>
<dbReference type="Pfam" id="PF04542">
    <property type="entry name" value="Sigma70_r2"/>
    <property type="match status" value="1"/>
</dbReference>
<dbReference type="SUPFAM" id="SSF88946">
    <property type="entry name" value="Sigma2 domain of RNA polymerase sigma factors"/>
    <property type="match status" value="1"/>
</dbReference>
<dbReference type="PANTHER" id="PTHR43133:SF50">
    <property type="entry name" value="ECF RNA POLYMERASE SIGMA FACTOR SIGM"/>
    <property type="match status" value="1"/>
</dbReference>
<dbReference type="EMBL" id="JBITLV010000001">
    <property type="protein sequence ID" value="MFI7586298.1"/>
    <property type="molecule type" value="Genomic_DNA"/>
</dbReference>
<comment type="caution">
    <text evidence="8">The sequence shown here is derived from an EMBL/GenBank/DDBJ whole genome shotgun (WGS) entry which is preliminary data.</text>
</comment>
<evidence type="ECO:0000256" key="1">
    <source>
        <dbReference type="ARBA" id="ARBA00010641"/>
    </source>
</evidence>
<evidence type="ECO:0000256" key="3">
    <source>
        <dbReference type="ARBA" id="ARBA00023082"/>
    </source>
</evidence>